<accession>A0A0R2B8Z7</accession>
<dbReference type="NCBIfam" id="NF045760">
    <property type="entry name" value="YtpR"/>
    <property type="match status" value="1"/>
</dbReference>
<dbReference type="InterPro" id="IPR002547">
    <property type="entry name" value="tRNA-bd_dom"/>
</dbReference>
<comment type="caution">
    <text evidence="5">The sequence shown here is derived from an EMBL/GenBank/DDBJ whole genome shotgun (WGS) entry which is preliminary data.</text>
</comment>
<dbReference type="PATRIC" id="fig|1423733.4.peg.226"/>
<dbReference type="Pfam" id="PF14794">
    <property type="entry name" value="DUF4479"/>
    <property type="match status" value="1"/>
</dbReference>
<dbReference type="PROSITE" id="PS50886">
    <property type="entry name" value="TRBD"/>
    <property type="match status" value="1"/>
</dbReference>
<name>A0A0R2B8Z7_SECCO</name>
<dbReference type="Proteomes" id="UP000051845">
    <property type="component" value="Unassembled WGS sequence"/>
</dbReference>
<evidence type="ECO:0000256" key="1">
    <source>
        <dbReference type="ARBA" id="ARBA00022555"/>
    </source>
</evidence>
<dbReference type="RefSeq" id="WP_054761425.1">
    <property type="nucleotide sequence ID" value="NZ_AYYR01000083.1"/>
</dbReference>
<dbReference type="CDD" id="cd02796">
    <property type="entry name" value="tRNA_bind_bactPheRS"/>
    <property type="match status" value="1"/>
</dbReference>
<feature type="domain" description="TRNA-binding" evidence="4">
    <location>
        <begin position="91"/>
        <end position="202"/>
    </location>
</feature>
<dbReference type="SUPFAM" id="SSF50249">
    <property type="entry name" value="Nucleic acid-binding proteins"/>
    <property type="match status" value="1"/>
</dbReference>
<evidence type="ECO:0000313" key="5">
    <source>
        <dbReference type="EMBL" id="KRM74340.1"/>
    </source>
</evidence>
<dbReference type="InterPro" id="IPR027855">
    <property type="entry name" value="DUF4479"/>
</dbReference>
<keyword evidence="1 3" id="KW-0820">tRNA-binding</keyword>
<dbReference type="EMBL" id="AYYR01000083">
    <property type="protein sequence ID" value="KRM74340.1"/>
    <property type="molecule type" value="Genomic_DNA"/>
</dbReference>
<dbReference type="Gene3D" id="2.40.50.140">
    <property type="entry name" value="Nucleic acid-binding proteins"/>
    <property type="match status" value="1"/>
</dbReference>
<proteinExistence type="predicted"/>
<dbReference type="InterPro" id="IPR033714">
    <property type="entry name" value="tRNA_bind_bactPheRS"/>
</dbReference>
<reference evidence="5 6" key="1">
    <citation type="journal article" date="2015" name="Genome Announc.">
        <title>Expanding the biotechnology potential of lactobacilli through comparative genomics of 213 strains and associated genera.</title>
        <authorList>
            <person name="Sun Z."/>
            <person name="Harris H.M."/>
            <person name="McCann A."/>
            <person name="Guo C."/>
            <person name="Argimon S."/>
            <person name="Zhang W."/>
            <person name="Yang X."/>
            <person name="Jeffery I.B."/>
            <person name="Cooney J.C."/>
            <person name="Kagawa T.F."/>
            <person name="Liu W."/>
            <person name="Song Y."/>
            <person name="Salvetti E."/>
            <person name="Wrobel A."/>
            <person name="Rasinkangas P."/>
            <person name="Parkhill J."/>
            <person name="Rea M.C."/>
            <person name="O'Sullivan O."/>
            <person name="Ritari J."/>
            <person name="Douillard F.P."/>
            <person name="Paul Ross R."/>
            <person name="Yang R."/>
            <person name="Briner A.E."/>
            <person name="Felis G.E."/>
            <person name="de Vos W.M."/>
            <person name="Barrangou R."/>
            <person name="Klaenhammer T.R."/>
            <person name="Caufield P.W."/>
            <person name="Cui Y."/>
            <person name="Zhang H."/>
            <person name="O'Toole P.W."/>
        </authorList>
    </citation>
    <scope>NUCLEOTIDE SEQUENCE [LARGE SCALE GENOMIC DNA]</scope>
    <source>
        <strain evidence="5 6">DSM 20515</strain>
    </source>
</reference>
<dbReference type="STRING" id="33960.TY91_01305"/>
<gene>
    <name evidence="5" type="ORF">FC82_GL000208</name>
</gene>
<keyword evidence="2 3" id="KW-0694">RNA-binding</keyword>
<dbReference type="Pfam" id="PF01588">
    <property type="entry name" value="tRNA_bind"/>
    <property type="match status" value="1"/>
</dbReference>
<evidence type="ECO:0000256" key="2">
    <source>
        <dbReference type="ARBA" id="ARBA00022884"/>
    </source>
</evidence>
<dbReference type="InterPro" id="IPR037154">
    <property type="entry name" value="YtpR-like_sf"/>
</dbReference>
<evidence type="ECO:0000313" key="6">
    <source>
        <dbReference type="Proteomes" id="UP000051845"/>
    </source>
</evidence>
<protein>
    <submittedName>
        <fullName evidence="5">tRNA-binding domain protein</fullName>
    </submittedName>
</protein>
<organism evidence="5 6">
    <name type="scientific">Secundilactobacillus collinoides DSM 20515 = JCM 1123</name>
    <dbReference type="NCBI Taxonomy" id="1423733"/>
    <lineage>
        <taxon>Bacteria</taxon>
        <taxon>Bacillati</taxon>
        <taxon>Bacillota</taxon>
        <taxon>Bacilli</taxon>
        <taxon>Lactobacillales</taxon>
        <taxon>Lactobacillaceae</taxon>
        <taxon>Secundilactobacillus</taxon>
    </lineage>
</organism>
<dbReference type="GO" id="GO:0000049">
    <property type="term" value="F:tRNA binding"/>
    <property type="evidence" value="ECO:0007669"/>
    <property type="project" value="UniProtKB-UniRule"/>
</dbReference>
<evidence type="ECO:0000256" key="3">
    <source>
        <dbReference type="PROSITE-ProRule" id="PRU00209"/>
    </source>
</evidence>
<evidence type="ECO:0000259" key="4">
    <source>
        <dbReference type="PROSITE" id="PS50886"/>
    </source>
</evidence>
<dbReference type="Gene3D" id="3.30.1940.10">
    <property type="entry name" value="YtpR-like"/>
    <property type="match status" value="1"/>
</dbReference>
<dbReference type="AlphaFoldDB" id="A0A0R2B8Z7"/>
<sequence>MLISSYNQKALGDILIVYVAPDVEEQAVETRQTITRIFDPETNETLGYNFADVSAVLGKLDVNGQVFLTDDQVDRLNDALANADFAPNLKADHEPKFVVGYVKTADQHPDSNHLLVTQTEVQDGQVLQIVSGSPNMQADIKVVVAEVGAMMPDGLIIWPGKLRGVESDGMISSGRELRIPNAPDRPGALILPDDYEVGQPFNFDKAQTLFQ</sequence>
<dbReference type="InterPro" id="IPR012340">
    <property type="entry name" value="NA-bd_OB-fold"/>
</dbReference>